<sequence length="123" mass="13882">MADLPQGEQEAATAPEVAAVQLPHELPDIYWWVTLDVLGAPSILDQEYLNGLKDLGVLFDAGELERRYRVCFLNLSHPRVPNWLWVNEVMFTEFGIQVPFSDFPNLHRPLAAASERLVGDPLL</sequence>
<evidence type="ECO:0000313" key="1">
    <source>
        <dbReference type="EMBL" id="MED6132122.1"/>
    </source>
</evidence>
<keyword evidence="2" id="KW-1185">Reference proteome</keyword>
<gene>
    <name evidence="1" type="ORF">PIB30_016335</name>
</gene>
<accession>A0ABU6S740</accession>
<reference evidence="1 2" key="1">
    <citation type="journal article" date="2023" name="Plants (Basel)">
        <title>Bridging the Gap: Combining Genomics and Transcriptomics Approaches to Understand Stylosanthes scabra, an Orphan Legume from the Brazilian Caatinga.</title>
        <authorList>
            <person name="Ferreira-Neto J.R.C."/>
            <person name="da Silva M.D."/>
            <person name="Binneck E."/>
            <person name="de Melo N.F."/>
            <person name="da Silva R.H."/>
            <person name="de Melo A.L.T.M."/>
            <person name="Pandolfi V."/>
            <person name="Bustamante F.O."/>
            <person name="Brasileiro-Vidal A.C."/>
            <person name="Benko-Iseppon A.M."/>
        </authorList>
    </citation>
    <scope>NUCLEOTIDE SEQUENCE [LARGE SCALE GENOMIC DNA]</scope>
    <source>
        <tissue evidence="1">Leaves</tissue>
    </source>
</reference>
<evidence type="ECO:0000313" key="2">
    <source>
        <dbReference type="Proteomes" id="UP001341840"/>
    </source>
</evidence>
<organism evidence="1 2">
    <name type="scientific">Stylosanthes scabra</name>
    <dbReference type="NCBI Taxonomy" id="79078"/>
    <lineage>
        <taxon>Eukaryota</taxon>
        <taxon>Viridiplantae</taxon>
        <taxon>Streptophyta</taxon>
        <taxon>Embryophyta</taxon>
        <taxon>Tracheophyta</taxon>
        <taxon>Spermatophyta</taxon>
        <taxon>Magnoliopsida</taxon>
        <taxon>eudicotyledons</taxon>
        <taxon>Gunneridae</taxon>
        <taxon>Pentapetalae</taxon>
        <taxon>rosids</taxon>
        <taxon>fabids</taxon>
        <taxon>Fabales</taxon>
        <taxon>Fabaceae</taxon>
        <taxon>Papilionoideae</taxon>
        <taxon>50 kb inversion clade</taxon>
        <taxon>dalbergioids sensu lato</taxon>
        <taxon>Dalbergieae</taxon>
        <taxon>Pterocarpus clade</taxon>
        <taxon>Stylosanthes</taxon>
    </lineage>
</organism>
<dbReference type="Proteomes" id="UP001341840">
    <property type="component" value="Unassembled WGS sequence"/>
</dbReference>
<protein>
    <submittedName>
        <fullName evidence="1">Uncharacterized protein</fullName>
    </submittedName>
</protein>
<proteinExistence type="predicted"/>
<dbReference type="EMBL" id="JASCZI010060461">
    <property type="protein sequence ID" value="MED6132122.1"/>
    <property type="molecule type" value="Genomic_DNA"/>
</dbReference>
<name>A0ABU6S740_9FABA</name>
<comment type="caution">
    <text evidence="1">The sequence shown here is derived from an EMBL/GenBank/DDBJ whole genome shotgun (WGS) entry which is preliminary data.</text>
</comment>